<feature type="compositionally biased region" description="Basic residues" evidence="4">
    <location>
        <begin position="251"/>
        <end position="265"/>
    </location>
</feature>
<evidence type="ECO:0000256" key="5">
    <source>
        <dbReference type="SAM" id="SignalP"/>
    </source>
</evidence>
<comment type="similarity">
    <text evidence="2">Belongs to the KRE9/KNH1 family.</text>
</comment>
<organism evidence="7 8">
    <name type="scientific">Torulaspora delbrueckii</name>
    <name type="common">Yeast</name>
    <name type="synonym">Candida colliculosa</name>
    <dbReference type="NCBI Taxonomy" id="4950"/>
    <lineage>
        <taxon>Eukaryota</taxon>
        <taxon>Fungi</taxon>
        <taxon>Dikarya</taxon>
        <taxon>Ascomycota</taxon>
        <taxon>Saccharomycotina</taxon>
        <taxon>Saccharomycetes</taxon>
        <taxon>Saccharomycetales</taxon>
        <taxon>Saccharomycetaceae</taxon>
        <taxon>Torulaspora</taxon>
    </lineage>
</organism>
<feature type="chain" id="PRO_5003519722" description="Yeast cell wall synthesis Kre9/Knh1 C-terminal domain-containing protein" evidence="5">
    <location>
        <begin position="20"/>
        <end position="265"/>
    </location>
</feature>
<dbReference type="STRING" id="1076872.G8ZUU8"/>
<evidence type="ECO:0000313" key="7">
    <source>
        <dbReference type="EMBL" id="CCE92392.1"/>
    </source>
</evidence>
<evidence type="ECO:0000256" key="3">
    <source>
        <dbReference type="ARBA" id="ARBA00022729"/>
    </source>
</evidence>
<dbReference type="PANTHER" id="PTHR28154">
    <property type="entry name" value="CELL WALL SYNTHESIS PROTEIN KNH1-RELATED"/>
    <property type="match status" value="1"/>
</dbReference>
<dbReference type="GO" id="GO:0005576">
    <property type="term" value="C:extracellular region"/>
    <property type="evidence" value="ECO:0007669"/>
    <property type="project" value="EnsemblFungi"/>
</dbReference>
<evidence type="ECO:0000256" key="1">
    <source>
        <dbReference type="ARBA" id="ARBA00004010"/>
    </source>
</evidence>
<dbReference type="AlphaFoldDB" id="G8ZUU8"/>
<dbReference type="GO" id="GO:0006078">
    <property type="term" value="P:(1-&gt;6)-beta-D-glucan biosynthetic process"/>
    <property type="evidence" value="ECO:0007669"/>
    <property type="project" value="EnsemblFungi"/>
</dbReference>
<protein>
    <recommendedName>
        <fullName evidence="6">Yeast cell wall synthesis Kre9/Knh1 C-terminal domain-containing protein</fullName>
    </recommendedName>
</protein>
<evidence type="ECO:0000313" key="8">
    <source>
        <dbReference type="Proteomes" id="UP000005627"/>
    </source>
</evidence>
<dbReference type="InParanoid" id="G8ZUU8"/>
<name>G8ZUU8_TORDE</name>
<reference evidence="7 8" key="1">
    <citation type="journal article" date="2011" name="Proc. Natl. Acad. Sci. U.S.A.">
        <title>Evolutionary erosion of yeast sex chromosomes by mating-type switching accidents.</title>
        <authorList>
            <person name="Gordon J.L."/>
            <person name="Armisen D."/>
            <person name="Proux-Wera E."/>
            <person name="Oheigeartaigh S.S."/>
            <person name="Byrne K.P."/>
            <person name="Wolfe K.H."/>
        </authorList>
    </citation>
    <scope>NUCLEOTIDE SEQUENCE [LARGE SCALE GENOMIC DNA]</scope>
    <source>
        <strain evidence="8">ATCC 10662 / CBS 1146 / NBRC 0425 / NCYC 2629 / NRRL Y-866</strain>
    </source>
</reference>
<feature type="domain" description="Yeast cell wall synthesis Kre9/Knh1 C-terminal" evidence="6">
    <location>
        <begin position="163"/>
        <end position="263"/>
    </location>
</feature>
<gene>
    <name evidence="7" type="primary">TDEL0E01490</name>
    <name evidence="7" type="ORF">TDEL_0E01490</name>
</gene>
<dbReference type="GO" id="GO:0031505">
    <property type="term" value="P:fungal-type cell wall organization"/>
    <property type="evidence" value="ECO:0007669"/>
    <property type="project" value="TreeGrafter"/>
</dbReference>
<comment type="function">
    <text evidence="1">Involved in cell wall beta(1-&gt;6) glucan synthesis.</text>
</comment>
<evidence type="ECO:0000256" key="2">
    <source>
        <dbReference type="ARBA" id="ARBA00006816"/>
    </source>
</evidence>
<dbReference type="HOGENOM" id="CLU_063732_1_0_1"/>
<dbReference type="GO" id="GO:0042546">
    <property type="term" value="P:cell wall biogenesis"/>
    <property type="evidence" value="ECO:0007669"/>
    <property type="project" value="InterPro"/>
</dbReference>
<dbReference type="InterPro" id="IPR008659">
    <property type="entry name" value="Kre9/Knh1_C"/>
</dbReference>
<feature type="region of interest" description="Disordered" evidence="4">
    <location>
        <begin position="242"/>
        <end position="265"/>
    </location>
</feature>
<dbReference type="EMBL" id="HE616746">
    <property type="protein sequence ID" value="CCE92392.1"/>
    <property type="molecule type" value="Genomic_DNA"/>
</dbReference>
<dbReference type="Proteomes" id="UP000005627">
    <property type="component" value="Chromosome 5"/>
</dbReference>
<dbReference type="InterPro" id="IPR045328">
    <property type="entry name" value="Kre9/Knh1"/>
</dbReference>
<dbReference type="FunCoup" id="G8ZUU8">
    <property type="interactions" value="70"/>
</dbReference>
<evidence type="ECO:0000259" key="6">
    <source>
        <dbReference type="Pfam" id="PF05390"/>
    </source>
</evidence>
<dbReference type="PANTHER" id="PTHR28154:SF1">
    <property type="entry name" value="CELL WALL SYNTHESIS PROTEIN KNH1-RELATED"/>
    <property type="match status" value="1"/>
</dbReference>
<dbReference type="GeneID" id="11503793"/>
<dbReference type="RefSeq" id="XP_003681603.1">
    <property type="nucleotide sequence ID" value="XM_003681555.1"/>
</dbReference>
<dbReference type="OrthoDB" id="2432613at2759"/>
<dbReference type="eggNOG" id="ENOG502S28F">
    <property type="taxonomic scope" value="Eukaryota"/>
</dbReference>
<proteinExistence type="inferred from homology"/>
<dbReference type="Pfam" id="PF05390">
    <property type="entry name" value="Kre9_KNH1_C"/>
    <property type="match status" value="1"/>
</dbReference>
<sequence>MLLTTTLLLFPWFILLAIGDVKITYPPDDSFESFDLSSGFATLNVKWFVTEDWPNENDIEYYTFALVAGSNRGLGAMADLGTLQAEELSGNEAQFLVSNTIGTTGMYMFQVLAMSLTGYTIHYSQRFKLAGMTGTKIAPESTDKRPPDPEFKNFQDAVPIEIDSRSFTVPYHLQTGRVKFAPMQMQPPTKMTKTRWTRIHETSALTYYSKIKGNIQQLTTVTPGWSYVLPIGHNYATPAPMPRDNGGWHAPTKRLSLKPRKTTTR</sequence>
<dbReference type="KEGG" id="tdl:TDEL_0E01490"/>
<keyword evidence="3 5" id="KW-0732">Signal</keyword>
<evidence type="ECO:0000256" key="4">
    <source>
        <dbReference type="SAM" id="MobiDB-lite"/>
    </source>
</evidence>
<feature type="signal peptide" evidence="5">
    <location>
        <begin position="1"/>
        <end position="19"/>
    </location>
</feature>
<keyword evidence="8" id="KW-1185">Reference proteome</keyword>
<accession>G8ZUU8</accession>